<evidence type="ECO:0000313" key="4">
    <source>
        <dbReference type="Ensembl" id="ENSACLP00000082796.1"/>
    </source>
</evidence>
<dbReference type="Ensembl" id="ENSACLT00000081602.1">
    <property type="protein sequence ID" value="ENSACLP00000082796.1"/>
    <property type="gene ID" value="ENSACLG00000015361.2"/>
</dbReference>
<dbReference type="GeneTree" id="ENSGT00500000044904"/>
<protein>
    <recommendedName>
        <fullName evidence="3">Septin-type G domain-containing protein</fullName>
    </recommendedName>
</protein>
<dbReference type="GO" id="GO:0005525">
    <property type="term" value="F:GTP binding"/>
    <property type="evidence" value="ECO:0007669"/>
    <property type="project" value="UniProtKB-KW"/>
</dbReference>
<evidence type="ECO:0000313" key="5">
    <source>
        <dbReference type="Proteomes" id="UP000265100"/>
    </source>
</evidence>
<comment type="similarity">
    <text evidence="1">Belongs to the TRAFAC class TrmE-Era-EngA-EngB-Septin-like GTPase superfamily. Septin GTPase family.</text>
</comment>
<dbReference type="RefSeq" id="XP_026017210.1">
    <property type="nucleotide sequence ID" value="XM_026161425.1"/>
</dbReference>
<reference evidence="4" key="1">
    <citation type="submission" date="2025-08" db="UniProtKB">
        <authorList>
            <consortium name="Ensembl"/>
        </authorList>
    </citation>
    <scope>IDENTIFICATION</scope>
</reference>
<keyword evidence="2" id="KW-0175">Coiled coil</keyword>
<evidence type="ECO:0000259" key="3">
    <source>
        <dbReference type="Pfam" id="PF00735"/>
    </source>
</evidence>
<dbReference type="Proteomes" id="UP000265100">
    <property type="component" value="Unplaced"/>
</dbReference>
<accession>A0AAX7W1S2</accession>
<dbReference type="PANTHER" id="PTHR32046:SF11">
    <property type="entry name" value="IMMUNE-ASSOCIATED NUCLEOTIDE-BINDING PROTEIN 10-LIKE"/>
    <property type="match status" value="1"/>
</dbReference>
<proteinExistence type="inferred from homology"/>
<dbReference type="PANTHER" id="PTHR32046">
    <property type="entry name" value="G DOMAIN-CONTAINING PROTEIN"/>
    <property type="match status" value="1"/>
</dbReference>
<reference evidence="4" key="2">
    <citation type="submission" date="2025-09" db="UniProtKB">
        <authorList>
            <consortium name="Ensembl"/>
        </authorList>
    </citation>
    <scope>IDENTIFICATION</scope>
</reference>
<evidence type="ECO:0000256" key="1">
    <source>
        <dbReference type="RuleBase" id="RU004560"/>
    </source>
</evidence>
<keyword evidence="1" id="KW-0342">GTP-binding</keyword>
<dbReference type="InterPro" id="IPR027417">
    <property type="entry name" value="P-loop_NTPase"/>
</dbReference>
<keyword evidence="5" id="KW-1185">Reference proteome</keyword>
<dbReference type="PROSITE" id="PS00675">
    <property type="entry name" value="SIGMA54_INTERACT_1"/>
    <property type="match status" value="1"/>
</dbReference>
<dbReference type="Pfam" id="PF00735">
    <property type="entry name" value="Septin"/>
    <property type="match status" value="1"/>
</dbReference>
<dbReference type="InterPro" id="IPR030379">
    <property type="entry name" value="G_SEPTIN_dom"/>
</dbReference>
<name>A0AAX7W1S2_ASTCA</name>
<keyword evidence="1" id="KW-0547">Nucleotide-binding</keyword>
<organism evidence="4 5">
    <name type="scientific">Astatotilapia calliptera</name>
    <name type="common">Eastern happy</name>
    <name type="synonym">Chromis callipterus</name>
    <dbReference type="NCBI Taxonomy" id="8154"/>
    <lineage>
        <taxon>Eukaryota</taxon>
        <taxon>Metazoa</taxon>
        <taxon>Chordata</taxon>
        <taxon>Craniata</taxon>
        <taxon>Vertebrata</taxon>
        <taxon>Euteleostomi</taxon>
        <taxon>Actinopterygii</taxon>
        <taxon>Neopterygii</taxon>
        <taxon>Teleostei</taxon>
        <taxon>Neoteleostei</taxon>
        <taxon>Acanthomorphata</taxon>
        <taxon>Ovalentaria</taxon>
        <taxon>Cichlomorphae</taxon>
        <taxon>Cichliformes</taxon>
        <taxon>Cichlidae</taxon>
        <taxon>African cichlids</taxon>
        <taxon>Pseudocrenilabrinae</taxon>
        <taxon>Haplochromini</taxon>
        <taxon>Astatotilapia</taxon>
    </lineage>
</organism>
<dbReference type="SUPFAM" id="SSF52540">
    <property type="entry name" value="P-loop containing nucleoside triphosphate hydrolases"/>
    <property type="match status" value="1"/>
</dbReference>
<feature type="domain" description="Septin-type G" evidence="3">
    <location>
        <begin position="53"/>
        <end position="135"/>
    </location>
</feature>
<dbReference type="GeneID" id="113018361"/>
<dbReference type="InterPro" id="IPR025662">
    <property type="entry name" value="Sigma_54_int_dom_ATP-bd_1"/>
</dbReference>
<feature type="coiled-coil region" evidence="2">
    <location>
        <begin position="432"/>
        <end position="462"/>
    </location>
</feature>
<dbReference type="Gene3D" id="3.40.50.300">
    <property type="entry name" value="P-loop containing nucleotide triphosphate hydrolases"/>
    <property type="match status" value="1"/>
</dbReference>
<sequence length="555" mass="62905">MATNNSSKFKAVISRSTLISSGSPALYHLKPKKEEFGTLTKMTVGEKNQKKTNKTILLVGETGAGKSTLINALVNYTMGVKWEDGVWFQIVEGEKNENQTESQTSDVVVYEIFGFEDETLPYSLTIIDTPGFGDTRGIEHDAIVSQQLLDLFRLDDGVHEVHAVGLVMKATDNRLSERLIYIFNSVMSLFGKDVEKNIVALITHSDGRRPKNALKALEVANIKCATNEKNEPAHFLFDNCQDEARAEDELEELEHSYDVTQKGIKQLMCFIAELEPQQLDTTVDVLNTRIKLTACFQNLQDRIEKIDLKISEIKKTEEDVKLYEKGLKNDENFTVETDEVYKDKETVPGGKRWLSFLKGAVTCTVCEETCHYPCTIAKTPGMCEVIQVGNCIVCTKKCPAEKHVKDTWRYVNKTRKVKKTMEILKRTYEVNQEEKKTLLSSLEKEKEKLDEEKNTLVNESYQLVLKLEKIALNVDSLSTNVHLDILIEKMMEKGDKEKVEKLMKIKASQSKGVQTVLQYYYSKVTSAGRAAYNYVFKSGPDSSVDQKFCTLHLDD</sequence>
<dbReference type="AlphaFoldDB" id="A0AAX7W1S2"/>
<evidence type="ECO:0000256" key="2">
    <source>
        <dbReference type="SAM" id="Coils"/>
    </source>
</evidence>